<sequence length="583" mass="66267">MLAAVKPILPAYAFRCRASLISCARWGVGACVWRDAFEIREIDLFGRLGRLYTRRGVVETPTLTPVINPSKPVVEPQQIQRMGYQLLMTNSYIIYRSYGDLAKEVGVHGILGVDGPVFTDSGAYQLMIYGKVEVKPLEIVEYQVEIGSDIGVVLDIPTRRDTPYDQARLEVEETLRRVREALSLDLKGMLLVAPVQGGTHIPLVAYAARELAELPAGMYAVGGPTQLMQEYDFKELVRLVMTARLNLPWAAPLHLFGAGHPLMLPLAVAMGVDTFDSASYALYSRDERLMTPYGTLRLSEVEELPCSCPVCSKHSAKELKEMPRQERIRLIAEHNLYVLLEELRRIREAIREGRLWELLESRACAHPSMMEALREYVRYSRFIATKHPVTRFPVRGVFFASRLSRYRPEVVRHHERLKYRVERTRDIFLLFEETPQKPFTRAGLIKELMLQDTDIFRMSDAAVLSYPFSLIPLELDGVYPLSQYEASRNVFELAMDEIAADVLWYILNKGYKGVVLVYYTLPERFVRKLSESLAAEEVLFLGIGVENYQEALSNPKPLAARIRAALETLHDLTRDRQAAPAPA</sequence>
<evidence type="ECO:0000256" key="6">
    <source>
        <dbReference type="HAMAP-Rule" id="MF_01634"/>
    </source>
</evidence>
<gene>
    <name evidence="6 8" type="primary">tgtA</name>
    <name evidence="8" type="ORF">ENV17_00660</name>
</gene>
<feature type="domain" description="tRNA-guanine(15) transglycosylase-like" evidence="7">
    <location>
        <begin position="46"/>
        <end position="367"/>
    </location>
</feature>
<evidence type="ECO:0000256" key="1">
    <source>
        <dbReference type="ARBA" id="ARBA00022676"/>
    </source>
</evidence>
<dbReference type="InterPro" id="IPR002616">
    <property type="entry name" value="tRNA_ribo_trans-like"/>
</dbReference>
<dbReference type="InterPro" id="IPR050076">
    <property type="entry name" value="ArchSynthase1/Queuine_TRR"/>
</dbReference>
<dbReference type="UniPathway" id="UPA00393"/>
<dbReference type="InterPro" id="IPR036511">
    <property type="entry name" value="TGT-like_sf"/>
</dbReference>
<dbReference type="GO" id="GO:0002099">
    <property type="term" value="P:tRNA wobble guanine modification"/>
    <property type="evidence" value="ECO:0007669"/>
    <property type="project" value="TreeGrafter"/>
</dbReference>
<comment type="function">
    <text evidence="6">Exchanges the guanine residue with 7-cyano-7-deazaguanine (preQ0) at position 15 in the dihydrouridine loop (D-loop) of archaeal tRNAs.</text>
</comment>
<dbReference type="NCBIfam" id="TIGR00432">
    <property type="entry name" value="arcsn_tRNA_tgt"/>
    <property type="match status" value="1"/>
</dbReference>
<dbReference type="EMBL" id="DTFI01000015">
    <property type="protein sequence ID" value="HGI42883.1"/>
    <property type="molecule type" value="Genomic_DNA"/>
</dbReference>
<dbReference type="Pfam" id="PF01702">
    <property type="entry name" value="TGT"/>
    <property type="match status" value="1"/>
</dbReference>
<organism evidence="8">
    <name type="scientific">Thermofilum pendens</name>
    <dbReference type="NCBI Taxonomy" id="2269"/>
    <lineage>
        <taxon>Archaea</taxon>
        <taxon>Thermoproteota</taxon>
        <taxon>Thermoprotei</taxon>
        <taxon>Thermofilales</taxon>
        <taxon>Thermofilaceae</taxon>
        <taxon>Thermofilum</taxon>
    </lineage>
</organism>
<evidence type="ECO:0000313" key="8">
    <source>
        <dbReference type="EMBL" id="HGI42883.1"/>
    </source>
</evidence>
<evidence type="ECO:0000256" key="5">
    <source>
        <dbReference type="ARBA" id="ARBA00022833"/>
    </source>
</evidence>
<name>A0A7C4B8I8_THEPE</name>
<evidence type="ECO:0000256" key="3">
    <source>
        <dbReference type="ARBA" id="ARBA00022694"/>
    </source>
</evidence>
<feature type="binding site" evidence="6">
    <location>
        <position position="155"/>
    </location>
    <ligand>
        <name>substrate</name>
    </ligand>
</feature>
<dbReference type="Gene3D" id="3.20.20.105">
    <property type="entry name" value="Queuine tRNA-ribosyltransferase-like"/>
    <property type="match status" value="1"/>
</dbReference>
<dbReference type="EC" id="2.4.2.48" evidence="6"/>
<comment type="cofactor">
    <cofactor evidence="6">
        <name>Zn(2+)</name>
        <dbReference type="ChEBI" id="CHEBI:29105"/>
    </cofactor>
    <text evidence="6">Binds 1 zinc ion per subunit.</text>
</comment>
<dbReference type="GO" id="GO:0016763">
    <property type="term" value="F:pentosyltransferase activity"/>
    <property type="evidence" value="ECO:0007669"/>
    <property type="project" value="UniProtKB-UniRule"/>
</dbReference>
<dbReference type="NCBIfam" id="TIGR00449">
    <property type="entry name" value="tgt_general"/>
    <property type="match status" value="1"/>
</dbReference>
<dbReference type="GO" id="GO:0005737">
    <property type="term" value="C:cytoplasm"/>
    <property type="evidence" value="ECO:0007669"/>
    <property type="project" value="TreeGrafter"/>
</dbReference>
<feature type="binding site" evidence="6">
    <location>
        <position position="308"/>
    </location>
    <ligand>
        <name>Zn(2+)</name>
        <dbReference type="ChEBI" id="CHEBI:29105"/>
    </ligand>
</feature>
<comment type="pathway">
    <text evidence="6">tRNA modification; archaeosine-tRNA biosynthesis.</text>
</comment>
<dbReference type="SUPFAM" id="SSF51713">
    <property type="entry name" value="tRNA-guanine transglycosylase"/>
    <property type="match status" value="1"/>
</dbReference>
<keyword evidence="3 6" id="KW-0819">tRNA processing</keyword>
<accession>A0A7C4B8I8</accession>
<feature type="active site" description="Nucleophile" evidence="6">
    <location>
        <position position="120"/>
    </location>
</feature>
<feature type="binding site" evidence="6">
    <location>
        <position position="223"/>
    </location>
    <ligand>
        <name>substrate</name>
    </ligand>
</feature>
<comment type="caution">
    <text evidence="8">The sequence shown here is derived from an EMBL/GenBank/DDBJ whole genome shotgun (WGS) entry which is preliminary data.</text>
</comment>
<dbReference type="GO" id="GO:0008270">
    <property type="term" value="F:zinc ion binding"/>
    <property type="evidence" value="ECO:0007669"/>
    <property type="project" value="UniProtKB-UniRule"/>
</dbReference>
<dbReference type="HAMAP" id="MF_01634">
    <property type="entry name" value="TgtA_arch"/>
    <property type="match status" value="1"/>
</dbReference>
<dbReference type="InterPro" id="IPR004804">
    <property type="entry name" value="TgtA"/>
</dbReference>
<evidence type="ECO:0000256" key="4">
    <source>
        <dbReference type="ARBA" id="ARBA00022723"/>
    </source>
</evidence>
<proteinExistence type="inferred from homology"/>
<protein>
    <recommendedName>
        <fullName evidence="6">tRNA-guanine(15) transglycosylase</fullName>
        <ecNumber evidence="6">2.4.2.48</ecNumber>
    </recommendedName>
    <alternativeName>
        <fullName evidence="6">7-cyano-7-deazaguanine tRNA-ribosyltransferase</fullName>
    </alternativeName>
    <alternativeName>
        <fullName evidence="6">Archaeal tRNA-guanine transglycosylase</fullName>
    </alternativeName>
</protein>
<evidence type="ECO:0000259" key="7">
    <source>
        <dbReference type="Pfam" id="PF01702"/>
    </source>
</evidence>
<feature type="binding site" evidence="6">
    <location>
        <position position="311"/>
    </location>
    <ligand>
        <name>Zn(2+)</name>
        <dbReference type="ChEBI" id="CHEBI:29105"/>
    </ligand>
</feature>
<comment type="catalytic activity">
    <reaction evidence="6">
        <text>guanosine(15) in tRNA + 7-cyano-7-carbaguanine = 7-cyano-7-carbaguanosine(15) in tRNA + guanine</text>
        <dbReference type="Rhea" id="RHEA:43164"/>
        <dbReference type="Rhea" id="RHEA-COMP:10371"/>
        <dbReference type="Rhea" id="RHEA-COMP:10372"/>
        <dbReference type="ChEBI" id="CHEBI:16235"/>
        <dbReference type="ChEBI" id="CHEBI:45075"/>
        <dbReference type="ChEBI" id="CHEBI:74269"/>
        <dbReference type="ChEBI" id="CHEBI:82850"/>
        <dbReference type="EC" id="2.4.2.48"/>
    </reaction>
</comment>
<dbReference type="InterPro" id="IPR036895">
    <property type="entry name" value="Uracil-DNA_glycosylase-like_sf"/>
</dbReference>
<dbReference type="SUPFAM" id="SSF52141">
    <property type="entry name" value="Uracil-DNA glycosylase-like"/>
    <property type="match status" value="1"/>
</dbReference>
<dbReference type="Gene3D" id="3.40.50.10630">
    <property type="entry name" value="Uracil-DNA glycosylase-like"/>
    <property type="match status" value="1"/>
</dbReference>
<comment type="similarity">
    <text evidence="6">Belongs to the archaeosine tRNA-ribosyltransferase family.</text>
</comment>
<reference evidence="8" key="1">
    <citation type="journal article" date="2020" name="mSystems">
        <title>Genome- and Community-Level Interaction Insights into Carbon Utilization and Element Cycling Functions of Hydrothermarchaeota in Hydrothermal Sediment.</title>
        <authorList>
            <person name="Zhou Z."/>
            <person name="Liu Y."/>
            <person name="Xu W."/>
            <person name="Pan J."/>
            <person name="Luo Z.H."/>
            <person name="Li M."/>
        </authorList>
    </citation>
    <scope>NUCLEOTIDE SEQUENCE [LARGE SCALE GENOMIC DNA]</scope>
    <source>
        <strain evidence="8">SpSt-735</strain>
    </source>
</reference>
<evidence type="ECO:0000256" key="2">
    <source>
        <dbReference type="ARBA" id="ARBA00022679"/>
    </source>
</evidence>
<keyword evidence="1 6" id="KW-0328">Glycosyltransferase</keyword>
<dbReference type="PANTHER" id="PTHR46499">
    <property type="entry name" value="QUEUINE TRNA-RIBOSYLTRANSFERASE"/>
    <property type="match status" value="1"/>
</dbReference>
<keyword evidence="2 6" id="KW-0808">Transferase</keyword>
<feature type="binding site" evidence="6">
    <location>
        <position position="306"/>
    </location>
    <ligand>
        <name>Zn(2+)</name>
        <dbReference type="ChEBI" id="CHEBI:29105"/>
    </ligand>
</feature>
<keyword evidence="4 6" id="KW-0479">Metal-binding</keyword>
<dbReference type="AlphaFoldDB" id="A0A7C4B8I8"/>
<dbReference type="PANTHER" id="PTHR46499:SF1">
    <property type="entry name" value="QUEUINE TRNA-RIBOSYLTRANSFERASE"/>
    <property type="match status" value="1"/>
</dbReference>
<keyword evidence="5 6" id="KW-0862">Zinc</keyword>